<evidence type="ECO:0000313" key="1">
    <source>
        <dbReference type="EMBL" id="WNY24299.1"/>
    </source>
</evidence>
<organism evidence="1 2">
    <name type="scientific">Methanimicrococcus hongohii</name>
    <dbReference type="NCBI Taxonomy" id="3028295"/>
    <lineage>
        <taxon>Archaea</taxon>
        <taxon>Methanobacteriati</taxon>
        <taxon>Methanobacteriota</taxon>
        <taxon>Stenosarchaea group</taxon>
        <taxon>Methanomicrobia</taxon>
        <taxon>Methanosarcinales</taxon>
        <taxon>Methanosarcinaceae</taxon>
        <taxon>Methanimicrococcus</taxon>
    </lineage>
</organism>
<dbReference type="PROSITE" id="PS51257">
    <property type="entry name" value="PROKAR_LIPOPROTEIN"/>
    <property type="match status" value="1"/>
</dbReference>
<gene>
    <name evidence="1" type="ORF">MmiHf6_16300</name>
</gene>
<dbReference type="AlphaFoldDB" id="A0AA96V0W4"/>
<dbReference type="KEGG" id="mehf:MmiHf6_16300"/>
<accession>A0AA96V0W4</accession>
<evidence type="ECO:0000313" key="2">
    <source>
        <dbReference type="Proteomes" id="UP001302978"/>
    </source>
</evidence>
<protein>
    <submittedName>
        <fullName evidence="1">Uncharacterized protein</fullName>
    </submittedName>
</protein>
<proteinExistence type="predicted"/>
<sequence>MSLKKIGLIIFLLICFVFMSGCLDSSENEDEMYEMYEMKDSDINKYGLNPLHKNVSLFSPSHENIPPVPVHLQGAEGENEAVISETGYPTPMTFKELSAQILNQSETIVYVTVLEALPAVQTSPDEVYTPIIFKVDDPAVGNVSDTITVQIRGGYAENFGLVSEDGYSPTPWDFEVSDKYLLYLKNPNSNSIEENYYQLVFRGIFVVND</sequence>
<dbReference type="GeneID" id="85196241"/>
<reference evidence="1 2" key="1">
    <citation type="submission" date="2023-07" db="EMBL/GenBank/DDBJ databases">
        <title>Closed genoem sequence of Methanomicrococcus sp. Hf6.</title>
        <authorList>
            <person name="Poehlein A."/>
            <person name="Protasov E."/>
            <person name="Platt K."/>
            <person name="Reeh H."/>
            <person name="Daniel R."/>
            <person name="Brune A."/>
        </authorList>
    </citation>
    <scope>NUCLEOTIDE SEQUENCE [LARGE SCALE GENOMIC DNA]</scope>
    <source>
        <strain evidence="1 2">Hf6</strain>
    </source>
</reference>
<dbReference type="EMBL" id="CP131059">
    <property type="protein sequence ID" value="WNY24299.1"/>
    <property type="molecule type" value="Genomic_DNA"/>
</dbReference>
<dbReference type="RefSeq" id="WP_316557480.1">
    <property type="nucleotide sequence ID" value="NZ_CP131059.1"/>
</dbReference>
<keyword evidence="2" id="KW-1185">Reference proteome</keyword>
<name>A0AA96V0W4_9EURY</name>
<dbReference type="Proteomes" id="UP001302978">
    <property type="component" value="Chromosome"/>
</dbReference>